<accession>A0A1J6JTA8</accession>
<proteinExistence type="predicted"/>
<evidence type="ECO:0000313" key="1">
    <source>
        <dbReference type="EMBL" id="OIT20962.1"/>
    </source>
</evidence>
<feature type="non-terminal residue" evidence="1">
    <location>
        <position position="89"/>
    </location>
</feature>
<reference evidence="1" key="1">
    <citation type="submission" date="2016-11" db="EMBL/GenBank/DDBJ databases">
        <title>The genome of Nicotiana attenuata.</title>
        <authorList>
            <person name="Xu S."/>
            <person name="Brockmoeller T."/>
            <person name="Gaquerel E."/>
            <person name="Navarro A."/>
            <person name="Kuhl H."/>
            <person name="Gase K."/>
            <person name="Ling Z."/>
            <person name="Zhou W."/>
            <person name="Kreitzer C."/>
            <person name="Stanke M."/>
            <person name="Tang H."/>
            <person name="Lyons E."/>
            <person name="Pandey P."/>
            <person name="Pandey S.P."/>
            <person name="Timmermann B."/>
            <person name="Baldwin I.T."/>
        </authorList>
    </citation>
    <scope>NUCLEOTIDE SEQUENCE [LARGE SCALE GENOMIC DNA]</scope>
    <source>
        <strain evidence="1">UT</strain>
    </source>
</reference>
<dbReference type="Gramene" id="OIT20962">
    <property type="protein sequence ID" value="OIT20962"/>
    <property type="gene ID" value="A4A49_57659"/>
</dbReference>
<keyword evidence="2" id="KW-1185">Reference proteome</keyword>
<protein>
    <submittedName>
        <fullName evidence="1">Uncharacterized protein</fullName>
    </submittedName>
</protein>
<dbReference type="EMBL" id="MJEQ01004720">
    <property type="protein sequence ID" value="OIT20962.1"/>
    <property type="molecule type" value="Genomic_DNA"/>
</dbReference>
<organism evidence="1 2">
    <name type="scientific">Nicotiana attenuata</name>
    <name type="common">Coyote tobacco</name>
    <dbReference type="NCBI Taxonomy" id="49451"/>
    <lineage>
        <taxon>Eukaryota</taxon>
        <taxon>Viridiplantae</taxon>
        <taxon>Streptophyta</taxon>
        <taxon>Embryophyta</taxon>
        <taxon>Tracheophyta</taxon>
        <taxon>Spermatophyta</taxon>
        <taxon>Magnoliopsida</taxon>
        <taxon>eudicotyledons</taxon>
        <taxon>Gunneridae</taxon>
        <taxon>Pentapetalae</taxon>
        <taxon>asterids</taxon>
        <taxon>lamiids</taxon>
        <taxon>Solanales</taxon>
        <taxon>Solanaceae</taxon>
        <taxon>Nicotianoideae</taxon>
        <taxon>Nicotianeae</taxon>
        <taxon>Nicotiana</taxon>
    </lineage>
</organism>
<name>A0A1J6JTA8_NICAT</name>
<feature type="non-terminal residue" evidence="1">
    <location>
        <position position="1"/>
    </location>
</feature>
<comment type="caution">
    <text evidence="1">The sequence shown here is derived from an EMBL/GenBank/DDBJ whole genome shotgun (WGS) entry which is preliminary data.</text>
</comment>
<evidence type="ECO:0000313" key="2">
    <source>
        <dbReference type="Proteomes" id="UP000187609"/>
    </source>
</evidence>
<sequence length="89" mass="9759">IQRMGSVVVRHTYREQNMVADALAKEAAKENFLNKSLSLAVPPVFANDVFWGDILGTELPRSFVGCNISTIMQNIASMGAIRYPSNSVT</sequence>
<dbReference type="Proteomes" id="UP000187609">
    <property type="component" value="Unassembled WGS sequence"/>
</dbReference>
<gene>
    <name evidence="1" type="ORF">A4A49_57659</name>
</gene>
<dbReference type="AlphaFoldDB" id="A0A1J6JTA8"/>